<dbReference type="Gene3D" id="3.40.50.150">
    <property type="entry name" value="Vaccinia Virus protein VP39"/>
    <property type="match status" value="1"/>
</dbReference>
<comment type="caution">
    <text evidence="3">The sequence shown here is derived from an EMBL/GenBank/DDBJ whole genome shotgun (WGS) entry which is preliminary data.</text>
</comment>
<dbReference type="Pfam" id="PF13649">
    <property type="entry name" value="Methyltransf_25"/>
    <property type="match status" value="1"/>
</dbReference>
<dbReference type="GO" id="GO:0008168">
    <property type="term" value="F:methyltransferase activity"/>
    <property type="evidence" value="ECO:0007669"/>
    <property type="project" value="InterPro"/>
</dbReference>
<dbReference type="EMBL" id="JASWJB010000119">
    <property type="protein sequence ID" value="KAK2596152.1"/>
    <property type="molecule type" value="Genomic_DNA"/>
</dbReference>
<reference evidence="3" key="1">
    <citation type="submission" date="2023-06" db="EMBL/GenBank/DDBJ databases">
        <title>Conoideocrella luteorostrata (Hypocreales: Clavicipitaceae), a potential biocontrol fungus for elongate hemlock scale in United States Christmas tree production areas.</title>
        <authorList>
            <person name="Barrett H."/>
            <person name="Lovett B."/>
            <person name="Macias A.M."/>
            <person name="Stajich J.E."/>
            <person name="Kasson M.T."/>
        </authorList>
    </citation>
    <scope>NUCLEOTIDE SEQUENCE</scope>
    <source>
        <strain evidence="3">ARSEF 14590</strain>
    </source>
</reference>
<sequence>MPSSTSIASADDKSKELYKTRRLLIYDYWVLGIVSTWAWGCPTAAYPLPQFRANIGKNHLDIGIGTGYYLRKGKIPSTTKITLMDIEKTALDFALKRCGRPDARGMVADILKPLPTQEKYDSISMYYLLHCIPASIEEKCSIFSHIKDNMTPDGVIHGANVVAKGVRKDNKFAAHMRRKVLEAGIFQNLEDKPYDFEHALRQNFHEVEVRVVGTVFVFRAAKPKLSTKAVVLPVSEK</sequence>
<feature type="domain" description="Methyltransferase" evidence="2">
    <location>
        <begin position="60"/>
        <end position="154"/>
    </location>
</feature>
<evidence type="ECO:0000256" key="1">
    <source>
        <dbReference type="ARBA" id="ARBA00008361"/>
    </source>
</evidence>
<evidence type="ECO:0000313" key="4">
    <source>
        <dbReference type="Proteomes" id="UP001251528"/>
    </source>
</evidence>
<accession>A0AAJ0CMS1</accession>
<dbReference type="SUPFAM" id="SSF53335">
    <property type="entry name" value="S-adenosyl-L-methionine-dependent methyltransferases"/>
    <property type="match status" value="1"/>
</dbReference>
<comment type="similarity">
    <text evidence="1">Belongs to the methyltransferase superfamily.</text>
</comment>
<dbReference type="PIRSF" id="PIRSF011491">
    <property type="entry name" value="Mtase_YbcY_prd"/>
    <property type="match status" value="1"/>
</dbReference>
<proteinExistence type="inferred from homology"/>
<evidence type="ECO:0000313" key="3">
    <source>
        <dbReference type="EMBL" id="KAK2596152.1"/>
    </source>
</evidence>
<protein>
    <recommendedName>
        <fullName evidence="2">Methyltransferase domain-containing protein</fullName>
    </recommendedName>
</protein>
<dbReference type="Proteomes" id="UP001251528">
    <property type="component" value="Unassembled WGS sequence"/>
</dbReference>
<dbReference type="InterPro" id="IPR016584">
    <property type="entry name" value="MeTrfase_VrtF"/>
</dbReference>
<evidence type="ECO:0000259" key="2">
    <source>
        <dbReference type="Pfam" id="PF13649"/>
    </source>
</evidence>
<name>A0AAJ0CMS1_9HYPO</name>
<dbReference type="AlphaFoldDB" id="A0AAJ0CMS1"/>
<organism evidence="3 4">
    <name type="scientific">Conoideocrella luteorostrata</name>
    <dbReference type="NCBI Taxonomy" id="1105319"/>
    <lineage>
        <taxon>Eukaryota</taxon>
        <taxon>Fungi</taxon>
        <taxon>Dikarya</taxon>
        <taxon>Ascomycota</taxon>
        <taxon>Pezizomycotina</taxon>
        <taxon>Sordariomycetes</taxon>
        <taxon>Hypocreomycetidae</taxon>
        <taxon>Hypocreales</taxon>
        <taxon>Clavicipitaceae</taxon>
        <taxon>Conoideocrella</taxon>
    </lineage>
</organism>
<dbReference type="InterPro" id="IPR029063">
    <property type="entry name" value="SAM-dependent_MTases_sf"/>
</dbReference>
<keyword evidence="4" id="KW-1185">Reference proteome</keyword>
<dbReference type="InterPro" id="IPR041698">
    <property type="entry name" value="Methyltransf_25"/>
</dbReference>
<gene>
    <name evidence="3" type="ORF">QQS21_006429</name>
</gene>